<keyword evidence="4" id="KW-1185">Reference proteome</keyword>
<feature type="region of interest" description="Disordered" evidence="2">
    <location>
        <begin position="202"/>
        <end position="239"/>
    </location>
</feature>
<accession>A0A1B0AEF2</accession>
<dbReference type="AlphaFoldDB" id="A0A1B0AEF2"/>
<organism evidence="3 4">
    <name type="scientific">Glossina pallidipes</name>
    <name type="common">Tsetse fly</name>
    <dbReference type="NCBI Taxonomy" id="7398"/>
    <lineage>
        <taxon>Eukaryota</taxon>
        <taxon>Metazoa</taxon>
        <taxon>Ecdysozoa</taxon>
        <taxon>Arthropoda</taxon>
        <taxon>Hexapoda</taxon>
        <taxon>Insecta</taxon>
        <taxon>Pterygota</taxon>
        <taxon>Neoptera</taxon>
        <taxon>Endopterygota</taxon>
        <taxon>Diptera</taxon>
        <taxon>Brachycera</taxon>
        <taxon>Muscomorpha</taxon>
        <taxon>Hippoboscoidea</taxon>
        <taxon>Glossinidae</taxon>
        <taxon>Glossina</taxon>
    </lineage>
</organism>
<dbReference type="STRING" id="7398.A0A1B0AEF2"/>
<keyword evidence="1" id="KW-0175">Coiled coil</keyword>
<evidence type="ECO:0000313" key="4">
    <source>
        <dbReference type="Proteomes" id="UP000092445"/>
    </source>
</evidence>
<dbReference type="Proteomes" id="UP000092445">
    <property type="component" value="Unassembled WGS sequence"/>
</dbReference>
<evidence type="ECO:0000256" key="2">
    <source>
        <dbReference type="SAM" id="MobiDB-lite"/>
    </source>
</evidence>
<feature type="coiled-coil region" evidence="1">
    <location>
        <begin position="145"/>
        <end position="172"/>
    </location>
</feature>
<evidence type="ECO:0000256" key="1">
    <source>
        <dbReference type="SAM" id="Coils"/>
    </source>
</evidence>
<protein>
    <recommendedName>
        <fullName evidence="5">Retrotransposon gag domain-containing protein</fullName>
    </recommendedName>
</protein>
<evidence type="ECO:0000313" key="3">
    <source>
        <dbReference type="EnsemblMetazoa" id="GPAI043110-PA"/>
    </source>
</evidence>
<dbReference type="EnsemblMetazoa" id="GPAI043110-RA">
    <property type="protein sequence ID" value="GPAI043110-PA"/>
    <property type="gene ID" value="GPAI043110"/>
</dbReference>
<sequence>MKAPEDEMWTHGSGKGLTVECFIFRIERLRQQQISHEDLFAEFHCLVVGQAKKWCWQQTKDREGDSKFDYFSLKAELLNQFKAADSDYKLITEVMEQNQQQSENFEDYYAEIHDLTFRLRRKTPQPELIKIMKSNVKPSLATLISATKEESVAELKAECKRAEKLLRESRARPRHINEVEQEVKTNNEARNQTVEAFAARWEQTNNKQLRERRQLQPTTSRADQPRQAAVPTHTAPIHHIPNQLPPVAGNATQNTSFCQSPFHLTRCYVCANGNKTSVTGLITLPVEWEGETRDIEFDIVPELRQEFYFGIDFWKTFGLSVATKAGGCNSNYPKSEIKEAPHFSATATPVSFNAKVLQINESKQISNMNTFIKPAFPTDIANNQNSKPLHPTISLSSGKNCKNLEDLNEASAPTFKEFTLSKSTATASVTSSVAGNSSTFSSDSFVGNDKYVFC</sequence>
<proteinExistence type="predicted"/>
<reference evidence="3" key="2">
    <citation type="submission" date="2020-05" db="UniProtKB">
        <authorList>
            <consortium name="EnsemblMetazoa"/>
        </authorList>
    </citation>
    <scope>IDENTIFICATION</scope>
    <source>
        <strain evidence="3">IAEA</strain>
    </source>
</reference>
<reference evidence="4" key="1">
    <citation type="submission" date="2014-03" db="EMBL/GenBank/DDBJ databases">
        <authorList>
            <person name="Aksoy S."/>
            <person name="Warren W."/>
            <person name="Wilson R.K."/>
        </authorList>
    </citation>
    <scope>NUCLEOTIDE SEQUENCE [LARGE SCALE GENOMIC DNA]</scope>
    <source>
        <strain evidence="4">IAEA</strain>
    </source>
</reference>
<name>A0A1B0AEF2_GLOPL</name>
<evidence type="ECO:0008006" key="5">
    <source>
        <dbReference type="Google" id="ProtNLM"/>
    </source>
</evidence>
<dbReference type="VEuPathDB" id="VectorBase:GPAI043110"/>